<dbReference type="PANTHER" id="PTHR34985:SF1">
    <property type="entry name" value="SLR0554 PROTEIN"/>
    <property type="match status" value="1"/>
</dbReference>
<keyword evidence="5" id="KW-1185">Reference proteome</keyword>
<feature type="domain" description="Primase C-terminal 2" evidence="3">
    <location>
        <begin position="24"/>
        <end position="92"/>
    </location>
</feature>
<evidence type="ECO:0000313" key="4">
    <source>
        <dbReference type="EMBL" id="QJR10696.1"/>
    </source>
</evidence>
<dbReference type="Pfam" id="PF08707">
    <property type="entry name" value="PriCT_2"/>
    <property type="match status" value="1"/>
</dbReference>
<proteinExistence type="predicted"/>
<organism evidence="4 5">
    <name type="scientific">Usitatibacter rugosus</name>
    <dbReference type="NCBI Taxonomy" id="2732067"/>
    <lineage>
        <taxon>Bacteria</taxon>
        <taxon>Pseudomonadati</taxon>
        <taxon>Pseudomonadota</taxon>
        <taxon>Betaproteobacteria</taxon>
        <taxon>Nitrosomonadales</taxon>
        <taxon>Usitatibacteraceae</taxon>
        <taxon>Usitatibacter</taxon>
    </lineage>
</organism>
<protein>
    <submittedName>
        <fullName evidence="4">Uncharacterized protein</fullName>
    </submittedName>
</protein>
<evidence type="ECO:0000313" key="5">
    <source>
        <dbReference type="Proteomes" id="UP000501534"/>
    </source>
</evidence>
<sequence>MEHREQSKASPPVGLSASVRAISALYSLDAGMPREPWFKVCCACKDAGVGEDEFLKWCEQGANFNRADAIAAYRNAKPMAGGVTSATLFMMARDSGWDPERAHGGNGASGVRNAHARASAPLPKEEPPPTDPRPVWDACQEVHVHPYTTRKKIGTHGARVNATGWLVVPYHNRERQLQTLQYIAADGTKRFLAGAKAKGSVCIVGELSGAHTVCVAEGFATACAINEASGMPVLVSGSRVTMPEGALIARHFAPNAAIVIFADRGDLSVPMEAARAVQGRLALPGPEDSQDGYDAADWIIEGATPAEVRARIEQAEPVPPLPSTHTNAHTARNVIAAARDAEPGTVGPYLVDGRRNILPNLTNVRTFIAAGGIGELREDRFTGEVVWNGKPLQGESAFSEITVALQSAVIEARRPFMKVTTPLVQEAAMMAATADPFNSAADWLATLPHDGTERTPRFLADVCDLEATDYLQGVSKYFWLGMALRMVHPGAQVDSIITLVGPQGIGKSSLARIVGGEYYGAVGLGDIGSKDWCLSLRGKILVELDELSGHSRAELENTKAVLTRPTDNYRKPYGKTTVAVPRTCVMMGTTNEKQFLMDTSGNRRWFPVQCKRPFALDVARALRLACFAEAYALVKQGLPDTWHTVAGAEGKQAEHTAPDPWVDALDERLRDSQANPGELPTEITNNALYRALGIPAERQTGGYTGKRLTAVMRTLGYGRGWVDNPSGKGKQQRGFILDSEGGDAE</sequence>
<reference evidence="4 5" key="1">
    <citation type="submission" date="2020-04" db="EMBL/GenBank/DDBJ databases">
        <title>Usitatibacter rugosus gen. nov., sp. nov. and Usitatibacter palustris sp. nov., novel members of Usitatibacteraceae fam. nov. within the order Nitrosomonadales isolated from soil.</title>
        <authorList>
            <person name="Huber K.J."/>
            <person name="Neumann-Schaal M."/>
            <person name="Geppert A."/>
            <person name="Luckner M."/>
            <person name="Wanner G."/>
            <person name="Overmann J."/>
        </authorList>
    </citation>
    <scope>NUCLEOTIDE SEQUENCE [LARGE SCALE GENOMIC DNA]</scope>
    <source>
        <strain evidence="4 5">0125_3</strain>
    </source>
</reference>
<name>A0A6M4GU76_9PROT</name>
<feature type="region of interest" description="Disordered" evidence="1">
    <location>
        <begin position="99"/>
        <end position="133"/>
    </location>
</feature>
<dbReference type="Proteomes" id="UP000501534">
    <property type="component" value="Chromosome"/>
</dbReference>
<evidence type="ECO:0000256" key="1">
    <source>
        <dbReference type="SAM" id="MobiDB-lite"/>
    </source>
</evidence>
<gene>
    <name evidence="4" type="ORF">DSM104443_01763</name>
</gene>
<feature type="domain" description="Virulence-associated protein E-like" evidence="2">
    <location>
        <begin position="445"/>
        <end position="654"/>
    </location>
</feature>
<evidence type="ECO:0000259" key="3">
    <source>
        <dbReference type="Pfam" id="PF08707"/>
    </source>
</evidence>
<dbReference type="EMBL" id="CP053069">
    <property type="protein sequence ID" value="QJR10696.1"/>
    <property type="molecule type" value="Genomic_DNA"/>
</dbReference>
<dbReference type="InterPro" id="IPR014819">
    <property type="entry name" value="PriCT_2"/>
</dbReference>
<dbReference type="PANTHER" id="PTHR34985">
    <property type="entry name" value="SLR0554 PROTEIN"/>
    <property type="match status" value="1"/>
</dbReference>
<evidence type="ECO:0000259" key="2">
    <source>
        <dbReference type="Pfam" id="PF05272"/>
    </source>
</evidence>
<dbReference type="AlphaFoldDB" id="A0A6M4GU76"/>
<feature type="region of interest" description="Disordered" evidence="1">
    <location>
        <begin position="722"/>
        <end position="745"/>
    </location>
</feature>
<dbReference type="KEGG" id="uru:DSM104443_01763"/>
<dbReference type="InterPro" id="IPR027417">
    <property type="entry name" value="P-loop_NTPase"/>
</dbReference>
<dbReference type="InterPro" id="IPR007936">
    <property type="entry name" value="VapE-like_dom"/>
</dbReference>
<accession>A0A6M4GU76</accession>
<dbReference type="Pfam" id="PF05272">
    <property type="entry name" value="VapE-like_dom"/>
    <property type="match status" value="1"/>
</dbReference>
<dbReference type="GO" id="GO:0016817">
    <property type="term" value="F:hydrolase activity, acting on acid anhydrides"/>
    <property type="evidence" value="ECO:0007669"/>
    <property type="project" value="InterPro"/>
</dbReference>
<dbReference type="SUPFAM" id="SSF52540">
    <property type="entry name" value="P-loop containing nucleoside triphosphate hydrolases"/>
    <property type="match status" value="1"/>
</dbReference>